<dbReference type="Pfam" id="PF09675">
    <property type="entry name" value="Chlamy_scaf"/>
    <property type="match status" value="1"/>
</dbReference>
<organism evidence="2">
    <name type="scientific">Blackfly microvirus SF02</name>
    <dbReference type="NCBI Taxonomy" id="2576452"/>
    <lineage>
        <taxon>Viruses</taxon>
        <taxon>Monodnaviria</taxon>
        <taxon>Sangervirae</taxon>
        <taxon>Phixviricota</taxon>
        <taxon>Malgrandaviricetes</taxon>
        <taxon>Petitvirales</taxon>
        <taxon>Microviridae</taxon>
        <taxon>Microvirus</taxon>
    </lineage>
</organism>
<sequence length="152" mass="16639">MKNKLDLAKVVRFDGDGLQKQVSDATGLDFSASPSLTQQHFADETDVNNIVARFEQTGLWPETTGFEPRYGDTTLLPEFHEAQNLVAQAHNSFSMLDANVRRRFNNDPAEFLAFVSEPGHDDELRALGLLNPVPEAPAPVPTPPGADGPQEP</sequence>
<feature type="region of interest" description="Disordered" evidence="1">
    <location>
        <begin position="131"/>
        <end position="152"/>
    </location>
</feature>
<reference evidence="2" key="1">
    <citation type="submission" date="2018-12" db="EMBL/GenBank/DDBJ databases">
        <title>Singled stranded DNA viruses identified in blackflies (Austrosimulium ungulatum) sampled in New Zealand.</title>
        <authorList>
            <person name="Kraberger S."/>
            <person name="Fontenele R.S."/>
            <person name="Schmidlin K."/>
            <person name="Walters M."/>
            <person name="Varsani A."/>
        </authorList>
    </citation>
    <scope>NUCLEOTIDE SEQUENCE [LARGE SCALE GENOMIC DNA]</scope>
    <source>
        <strain evidence="2">195</strain>
    </source>
</reference>
<evidence type="ECO:0000313" key="2">
    <source>
        <dbReference type="EMBL" id="QCQ85124.1"/>
    </source>
</evidence>
<accession>A0A4P8PUB9</accession>
<proteinExistence type="predicted"/>
<dbReference type="EMBL" id="MK249230">
    <property type="protein sequence ID" value="QCQ85124.1"/>
    <property type="molecule type" value="Genomic_DNA"/>
</dbReference>
<protein>
    <submittedName>
        <fullName evidence="2">Internal scaffolding protein</fullName>
    </submittedName>
</protein>
<name>A0A4P8PUB9_9VIRU</name>
<evidence type="ECO:0000256" key="1">
    <source>
        <dbReference type="SAM" id="MobiDB-lite"/>
    </source>
</evidence>
<dbReference type="Proteomes" id="UP000322322">
    <property type="component" value="Segment"/>
</dbReference>
<dbReference type="InterPro" id="IPR014131">
    <property type="entry name" value="Chlamydia_phage_Vp3"/>
</dbReference>
<feature type="compositionally biased region" description="Pro residues" evidence="1">
    <location>
        <begin position="134"/>
        <end position="152"/>
    </location>
</feature>